<keyword evidence="1" id="KW-0732">Signal</keyword>
<dbReference type="Gene3D" id="3.30.70.270">
    <property type="match status" value="1"/>
</dbReference>
<dbReference type="InterPro" id="IPR041577">
    <property type="entry name" value="RT_RNaseH_2"/>
</dbReference>
<feature type="chain" id="PRO_5021292288" description="Reverse transcriptase/retrotransposon-derived protein RNase H-like domain-containing protein" evidence="1">
    <location>
        <begin position="23"/>
        <end position="143"/>
    </location>
</feature>
<keyword evidence="4" id="KW-1185">Reference proteome</keyword>
<evidence type="ECO:0000313" key="4">
    <source>
        <dbReference type="Proteomes" id="UP000499080"/>
    </source>
</evidence>
<dbReference type="InterPro" id="IPR043128">
    <property type="entry name" value="Rev_trsase/Diguanyl_cyclase"/>
</dbReference>
<dbReference type="GO" id="GO:0071897">
    <property type="term" value="P:DNA biosynthetic process"/>
    <property type="evidence" value="ECO:0007669"/>
    <property type="project" value="UniProtKB-ARBA"/>
</dbReference>
<accession>A0A4Y2M8M3</accession>
<name>A0A4Y2M8M3_ARAVE</name>
<feature type="domain" description="Reverse transcriptase/retrotransposon-derived protein RNase H-like" evidence="2">
    <location>
        <begin position="81"/>
        <end position="133"/>
    </location>
</feature>
<dbReference type="OrthoDB" id="422540at2759"/>
<evidence type="ECO:0000259" key="2">
    <source>
        <dbReference type="Pfam" id="PF17919"/>
    </source>
</evidence>
<proteinExistence type="predicted"/>
<dbReference type="Pfam" id="PF17919">
    <property type="entry name" value="RT_RNaseH_2"/>
    <property type="match status" value="1"/>
</dbReference>
<organism evidence="3 4">
    <name type="scientific">Araneus ventricosus</name>
    <name type="common">Orbweaver spider</name>
    <name type="synonym">Epeira ventricosa</name>
    <dbReference type="NCBI Taxonomy" id="182803"/>
    <lineage>
        <taxon>Eukaryota</taxon>
        <taxon>Metazoa</taxon>
        <taxon>Ecdysozoa</taxon>
        <taxon>Arthropoda</taxon>
        <taxon>Chelicerata</taxon>
        <taxon>Arachnida</taxon>
        <taxon>Araneae</taxon>
        <taxon>Araneomorphae</taxon>
        <taxon>Entelegynae</taxon>
        <taxon>Araneoidea</taxon>
        <taxon>Araneidae</taxon>
        <taxon>Araneus</taxon>
    </lineage>
</organism>
<evidence type="ECO:0000256" key="1">
    <source>
        <dbReference type="SAM" id="SignalP"/>
    </source>
</evidence>
<sequence>MCFWTIGIAFSWIFSSLREYLSLPERVKAVTGLPQPKTVYELHRFLAMINFYHRFFPRAAHIQTPVFSLFKSKRDKTPINWTQDTLGVFKAYKTLLANAALLAHPKNEASLSLMTNASDFAFAVLYQHVGNKPEPLVSKVNFY</sequence>
<dbReference type="EMBL" id="BGPR01006806">
    <property type="protein sequence ID" value="GBN22007.1"/>
    <property type="molecule type" value="Genomic_DNA"/>
</dbReference>
<reference evidence="3 4" key="1">
    <citation type="journal article" date="2019" name="Sci. Rep.">
        <title>Orb-weaving spider Araneus ventricosus genome elucidates the spidroin gene catalogue.</title>
        <authorList>
            <person name="Kono N."/>
            <person name="Nakamura H."/>
            <person name="Ohtoshi R."/>
            <person name="Moran D.A.P."/>
            <person name="Shinohara A."/>
            <person name="Yoshida Y."/>
            <person name="Fujiwara M."/>
            <person name="Mori M."/>
            <person name="Tomita M."/>
            <person name="Arakawa K."/>
        </authorList>
    </citation>
    <scope>NUCLEOTIDE SEQUENCE [LARGE SCALE GENOMIC DNA]</scope>
</reference>
<dbReference type="SUPFAM" id="SSF56672">
    <property type="entry name" value="DNA/RNA polymerases"/>
    <property type="match status" value="1"/>
</dbReference>
<gene>
    <name evidence="3" type="ORF">AVEN_175748_1</name>
</gene>
<dbReference type="PANTHER" id="PTHR33064">
    <property type="entry name" value="POL PROTEIN"/>
    <property type="match status" value="1"/>
</dbReference>
<dbReference type="InterPro" id="IPR043502">
    <property type="entry name" value="DNA/RNA_pol_sf"/>
</dbReference>
<protein>
    <recommendedName>
        <fullName evidence="2">Reverse transcriptase/retrotransposon-derived protein RNase H-like domain-containing protein</fullName>
    </recommendedName>
</protein>
<feature type="signal peptide" evidence="1">
    <location>
        <begin position="1"/>
        <end position="22"/>
    </location>
</feature>
<dbReference type="Proteomes" id="UP000499080">
    <property type="component" value="Unassembled WGS sequence"/>
</dbReference>
<dbReference type="AlphaFoldDB" id="A0A4Y2M8M3"/>
<dbReference type="InterPro" id="IPR051320">
    <property type="entry name" value="Viral_Replic_Matur_Polypro"/>
</dbReference>
<evidence type="ECO:0000313" key="3">
    <source>
        <dbReference type="EMBL" id="GBN22007.1"/>
    </source>
</evidence>
<comment type="caution">
    <text evidence="3">The sequence shown here is derived from an EMBL/GenBank/DDBJ whole genome shotgun (WGS) entry which is preliminary data.</text>
</comment>
<dbReference type="PANTHER" id="PTHR33064:SF37">
    <property type="entry name" value="RIBONUCLEASE H"/>
    <property type="match status" value="1"/>
</dbReference>